<protein>
    <submittedName>
        <fullName evidence="2">Class I SAM-dependent methyltransferase</fullName>
    </submittedName>
</protein>
<dbReference type="InterPro" id="IPR029063">
    <property type="entry name" value="SAM-dependent_MTases_sf"/>
</dbReference>
<dbReference type="SUPFAM" id="SSF53335">
    <property type="entry name" value="S-adenosyl-L-methionine-dependent methyltransferases"/>
    <property type="match status" value="1"/>
</dbReference>
<dbReference type="GO" id="GO:0032259">
    <property type="term" value="P:methylation"/>
    <property type="evidence" value="ECO:0007669"/>
    <property type="project" value="UniProtKB-KW"/>
</dbReference>
<evidence type="ECO:0000259" key="1">
    <source>
        <dbReference type="Pfam" id="PF08241"/>
    </source>
</evidence>
<name>A0ABS5Y699_9CYAN</name>
<feature type="domain" description="Methyltransferase type 11" evidence="1">
    <location>
        <begin position="38"/>
        <end position="133"/>
    </location>
</feature>
<organism evidence="2 3">
    <name type="scientific">Leptothoe kymatousa TAU-MAC 1615</name>
    <dbReference type="NCBI Taxonomy" id="2364775"/>
    <lineage>
        <taxon>Bacteria</taxon>
        <taxon>Bacillati</taxon>
        <taxon>Cyanobacteriota</taxon>
        <taxon>Cyanophyceae</taxon>
        <taxon>Nodosilineales</taxon>
        <taxon>Cymatolegaceae</taxon>
        <taxon>Leptothoe</taxon>
        <taxon>Leptothoe kymatousa</taxon>
    </lineage>
</organism>
<comment type="caution">
    <text evidence="2">The sequence shown here is derived from an EMBL/GenBank/DDBJ whole genome shotgun (WGS) entry which is preliminary data.</text>
</comment>
<evidence type="ECO:0000313" key="2">
    <source>
        <dbReference type="EMBL" id="MBT9313296.1"/>
    </source>
</evidence>
<proteinExistence type="predicted"/>
<dbReference type="InterPro" id="IPR052356">
    <property type="entry name" value="Thiol_S-MT"/>
</dbReference>
<dbReference type="GO" id="GO:0008168">
    <property type="term" value="F:methyltransferase activity"/>
    <property type="evidence" value="ECO:0007669"/>
    <property type="project" value="UniProtKB-KW"/>
</dbReference>
<dbReference type="RefSeq" id="WP_215619188.1">
    <property type="nucleotide sequence ID" value="NZ_JADOER010000012.1"/>
</dbReference>
<accession>A0ABS5Y699</accession>
<dbReference type="EMBL" id="JADOER010000012">
    <property type="protein sequence ID" value="MBT9313296.1"/>
    <property type="molecule type" value="Genomic_DNA"/>
</dbReference>
<dbReference type="PANTHER" id="PTHR45036">
    <property type="entry name" value="METHYLTRANSFERASE LIKE 7B"/>
    <property type="match status" value="1"/>
</dbReference>
<gene>
    <name evidence="2" type="ORF">IXB28_13855</name>
</gene>
<dbReference type="Proteomes" id="UP001196661">
    <property type="component" value="Unassembled WGS sequence"/>
</dbReference>
<keyword evidence="2" id="KW-0489">Methyltransferase</keyword>
<keyword evidence="3" id="KW-1185">Reference proteome</keyword>
<dbReference type="InterPro" id="IPR013216">
    <property type="entry name" value="Methyltransf_11"/>
</dbReference>
<reference evidence="2 3" key="1">
    <citation type="journal article" date="2021" name="Mar. Drugs">
        <title>Genome Reduction and Secondary Metabolism of the Marine Sponge-Associated Cyanobacterium Leptothoe.</title>
        <authorList>
            <person name="Konstantinou D."/>
            <person name="Popin R.V."/>
            <person name="Fewer D.P."/>
            <person name="Sivonen K."/>
            <person name="Gkelis S."/>
        </authorList>
    </citation>
    <scope>NUCLEOTIDE SEQUENCE [LARGE SCALE GENOMIC DNA]</scope>
    <source>
        <strain evidence="2 3">TAU-MAC 1615</strain>
    </source>
</reference>
<dbReference type="PANTHER" id="PTHR45036:SF1">
    <property type="entry name" value="METHYLTRANSFERASE LIKE 7A"/>
    <property type="match status" value="1"/>
</dbReference>
<dbReference type="Pfam" id="PF08241">
    <property type="entry name" value="Methyltransf_11"/>
    <property type="match status" value="1"/>
</dbReference>
<keyword evidence="2" id="KW-0808">Transferase</keyword>
<dbReference type="Gene3D" id="3.40.50.150">
    <property type="entry name" value="Vaccinia Virus protein VP39"/>
    <property type="match status" value="1"/>
</dbReference>
<evidence type="ECO:0000313" key="3">
    <source>
        <dbReference type="Proteomes" id="UP001196661"/>
    </source>
</evidence>
<sequence>MGFYSRLIFPRLLDLTMSGRELSSYRQALLQDVQGVVLEIGFGTGLNLPFYGAGVTSLTAIDPNQGMAEIATSRIQSTTIPVTLETASAEALPMDADHFDAVVCTWTLCSIPHIQTALAEVYRVLKPGGQFFFIEHGISPERGVGNWQRRVTPLQRRIADGCHLDRPMASLVESAFDQVRWDEFYAQDLPKLIGYFYKGVATKDCS</sequence>
<dbReference type="CDD" id="cd02440">
    <property type="entry name" value="AdoMet_MTases"/>
    <property type="match status" value="1"/>
</dbReference>